<evidence type="ECO:0000259" key="1">
    <source>
        <dbReference type="Pfam" id="PF09992"/>
    </source>
</evidence>
<gene>
    <name evidence="2" type="ORF">S03H2_19991</name>
</gene>
<dbReference type="InterPro" id="IPR018711">
    <property type="entry name" value="NAGPA"/>
</dbReference>
<sequence length="86" mass="9169">KKLTIVIVDGRQPGYSQGATLLELAGILLEFNVHNGMNLDGGGSSTLVVMDSEGKSKVLNSPVDNHIPGRERAIANHLGFFAKPKK</sequence>
<feature type="domain" description="Phosphodiester glycosidase" evidence="1">
    <location>
        <begin position="2"/>
        <end position="81"/>
    </location>
</feature>
<dbReference type="PANTHER" id="PTHR40446:SF2">
    <property type="entry name" value="N-ACETYLGLUCOSAMINE-1-PHOSPHODIESTER ALPHA-N-ACETYLGLUCOSAMINIDASE"/>
    <property type="match status" value="1"/>
</dbReference>
<dbReference type="EMBL" id="BARU01010494">
    <property type="protein sequence ID" value="GAH33566.1"/>
    <property type="molecule type" value="Genomic_DNA"/>
</dbReference>
<dbReference type="Pfam" id="PF09992">
    <property type="entry name" value="NAGPA"/>
    <property type="match status" value="1"/>
</dbReference>
<dbReference type="PANTHER" id="PTHR40446">
    <property type="entry name" value="N-ACETYLGLUCOSAMINE-1-PHOSPHODIESTER ALPHA-N-ACETYLGLUCOSAMINIDASE"/>
    <property type="match status" value="1"/>
</dbReference>
<dbReference type="AlphaFoldDB" id="X1EJT2"/>
<feature type="non-terminal residue" evidence="2">
    <location>
        <position position="1"/>
    </location>
</feature>
<proteinExistence type="predicted"/>
<protein>
    <recommendedName>
        <fullName evidence="1">Phosphodiester glycosidase domain-containing protein</fullName>
    </recommendedName>
</protein>
<accession>X1EJT2</accession>
<comment type="caution">
    <text evidence="2">The sequence shown here is derived from an EMBL/GenBank/DDBJ whole genome shotgun (WGS) entry which is preliminary data.</text>
</comment>
<evidence type="ECO:0000313" key="2">
    <source>
        <dbReference type="EMBL" id="GAH33566.1"/>
    </source>
</evidence>
<name>X1EJT2_9ZZZZ</name>
<reference evidence="2" key="1">
    <citation type="journal article" date="2014" name="Front. Microbiol.">
        <title>High frequency of phylogenetically diverse reductive dehalogenase-homologous genes in deep subseafloor sedimentary metagenomes.</title>
        <authorList>
            <person name="Kawai M."/>
            <person name="Futagami T."/>
            <person name="Toyoda A."/>
            <person name="Takaki Y."/>
            <person name="Nishi S."/>
            <person name="Hori S."/>
            <person name="Arai W."/>
            <person name="Tsubouchi T."/>
            <person name="Morono Y."/>
            <person name="Uchiyama I."/>
            <person name="Ito T."/>
            <person name="Fujiyama A."/>
            <person name="Inagaki F."/>
            <person name="Takami H."/>
        </authorList>
    </citation>
    <scope>NUCLEOTIDE SEQUENCE</scope>
    <source>
        <strain evidence="2">Expedition CK06-06</strain>
    </source>
</reference>
<organism evidence="2">
    <name type="scientific">marine sediment metagenome</name>
    <dbReference type="NCBI Taxonomy" id="412755"/>
    <lineage>
        <taxon>unclassified sequences</taxon>
        <taxon>metagenomes</taxon>
        <taxon>ecological metagenomes</taxon>
    </lineage>
</organism>